<evidence type="ECO:0000256" key="2">
    <source>
        <dbReference type="ARBA" id="ARBA00022723"/>
    </source>
</evidence>
<evidence type="ECO:0000256" key="4">
    <source>
        <dbReference type="ARBA" id="ARBA00022801"/>
    </source>
</evidence>
<feature type="region of interest" description="Disordered" evidence="6">
    <location>
        <begin position="45"/>
        <end position="65"/>
    </location>
</feature>
<dbReference type="Pfam" id="PF00098">
    <property type="entry name" value="zf-CCHC"/>
    <property type="match status" value="1"/>
</dbReference>
<dbReference type="Proteomes" id="UP000280104">
    <property type="component" value="Chromosome II"/>
</dbReference>
<dbReference type="EMBL" id="LS480641">
    <property type="protein sequence ID" value="SPT20462.1"/>
    <property type="molecule type" value="Genomic_DNA"/>
</dbReference>
<dbReference type="SUPFAM" id="SSF56672">
    <property type="entry name" value="DNA/RNA polymerases"/>
    <property type="match status" value="1"/>
</dbReference>
<dbReference type="GO" id="GO:0015074">
    <property type="term" value="P:DNA integration"/>
    <property type="evidence" value="ECO:0007669"/>
    <property type="project" value="InterPro"/>
</dbReference>
<gene>
    <name evidence="9" type="ORF">CAMPLR22A2D_LOCUS5094</name>
</gene>
<dbReference type="InterPro" id="IPR039537">
    <property type="entry name" value="Retrotran_Ty1/copia-like"/>
</dbReference>
<keyword evidence="2" id="KW-0479">Metal-binding</keyword>
<dbReference type="InterPro" id="IPR054722">
    <property type="entry name" value="PolX-like_BBD"/>
</dbReference>
<evidence type="ECO:0000256" key="3">
    <source>
        <dbReference type="ARBA" id="ARBA00022750"/>
    </source>
</evidence>
<feature type="region of interest" description="Disordered" evidence="6">
    <location>
        <begin position="81"/>
        <end position="198"/>
    </location>
</feature>
<keyword evidence="1" id="KW-0645">Protease</keyword>
<dbReference type="PANTHER" id="PTHR42648">
    <property type="entry name" value="TRANSPOSASE, PUTATIVE-RELATED"/>
    <property type="match status" value="1"/>
</dbReference>
<protein>
    <submittedName>
        <fullName evidence="9">Uncharacterized protein</fullName>
    </submittedName>
</protein>
<dbReference type="GO" id="GO:0006508">
    <property type="term" value="P:proteolysis"/>
    <property type="evidence" value="ECO:0007669"/>
    <property type="project" value="UniProtKB-KW"/>
</dbReference>
<dbReference type="InterPro" id="IPR012337">
    <property type="entry name" value="RNaseH-like_sf"/>
</dbReference>
<feature type="region of interest" description="Disordered" evidence="6">
    <location>
        <begin position="609"/>
        <end position="628"/>
    </location>
</feature>
<keyword evidence="5" id="KW-0863">Zinc-finger</keyword>
<dbReference type="InterPro" id="IPR001878">
    <property type="entry name" value="Znf_CCHC"/>
</dbReference>
<dbReference type="GO" id="GO:0004190">
    <property type="term" value="F:aspartic-type endopeptidase activity"/>
    <property type="evidence" value="ECO:0007669"/>
    <property type="project" value="UniProtKB-KW"/>
</dbReference>
<dbReference type="InterPro" id="IPR043502">
    <property type="entry name" value="DNA/RNA_pol_sf"/>
</dbReference>
<dbReference type="InterPro" id="IPR036397">
    <property type="entry name" value="RNaseH_sf"/>
</dbReference>
<evidence type="ECO:0000313" key="10">
    <source>
        <dbReference type="Proteomes" id="UP000280104"/>
    </source>
</evidence>
<keyword evidence="5" id="KW-0862">Zinc</keyword>
<evidence type="ECO:0000313" key="9">
    <source>
        <dbReference type="EMBL" id="SPT20462.1"/>
    </source>
</evidence>
<dbReference type="InterPro" id="IPR013103">
    <property type="entry name" value="RVT_2"/>
</dbReference>
<feature type="compositionally biased region" description="Low complexity" evidence="6">
    <location>
        <begin position="150"/>
        <end position="159"/>
    </location>
</feature>
<dbReference type="PROSITE" id="PS50994">
    <property type="entry name" value="INTEGRASE"/>
    <property type="match status" value="1"/>
</dbReference>
<keyword evidence="3" id="KW-0064">Aspartyl protease</keyword>
<feature type="compositionally biased region" description="Acidic residues" evidence="6">
    <location>
        <begin position="179"/>
        <end position="198"/>
    </location>
</feature>
<dbReference type="Pfam" id="PF13976">
    <property type="entry name" value="gag_pre-integrs"/>
    <property type="match status" value="1"/>
</dbReference>
<organism evidence="9 10">
    <name type="scientific">Triticum aestivum</name>
    <name type="common">Wheat</name>
    <dbReference type="NCBI Taxonomy" id="4565"/>
    <lineage>
        <taxon>Eukaryota</taxon>
        <taxon>Viridiplantae</taxon>
        <taxon>Streptophyta</taxon>
        <taxon>Embryophyta</taxon>
        <taxon>Tracheophyta</taxon>
        <taxon>Spermatophyta</taxon>
        <taxon>Magnoliopsida</taxon>
        <taxon>Liliopsida</taxon>
        <taxon>Poales</taxon>
        <taxon>Poaceae</taxon>
        <taxon>BOP clade</taxon>
        <taxon>Pooideae</taxon>
        <taxon>Triticodae</taxon>
        <taxon>Triticeae</taxon>
        <taxon>Triticinae</taxon>
        <taxon>Triticum</taxon>
    </lineage>
</organism>
<dbReference type="AlphaFoldDB" id="A0A7H4LPC3"/>
<dbReference type="Gene3D" id="3.30.420.10">
    <property type="entry name" value="Ribonuclease H-like superfamily/Ribonuclease H"/>
    <property type="match status" value="1"/>
</dbReference>
<dbReference type="Pfam" id="PF00665">
    <property type="entry name" value="rve"/>
    <property type="match status" value="1"/>
</dbReference>
<evidence type="ECO:0000256" key="6">
    <source>
        <dbReference type="SAM" id="MobiDB-lite"/>
    </source>
</evidence>
<sequence>MIQERPDFKTLDPSDILERLNTHEFQLSEKRDIYGPNYGRTRAMKAKAVSSSEEESDCSSGDPEDIGKELAMLVKKFQKFTKKKGFRKSSRSSSRNDEASTHDHKKRTCHKCKKPGHYISECPQWDNEKKKKKKSKEYDSDDKKKKKSSKSSSKSSSRSSSHKKNSSGKARAFVGKEMDSEEESASEEAEVESEEESDSGVASLALAIAYVTKSIFNTEDNGSVINTDANDNDDSAPTYCFMARGAKGMTPKSSEWIMDSGCTNHMTGDRSLLMDSTLRSSDKSHITFADTGKSKVLGLGRVAISRDQHMDKVMLVESLGFNLMSASMLCDLNMIVLFGKYRCLVLMESDKSLVFEGYRKDDLYMVDFSAGPQLAICLLAKASECWLWHQRLGHAGMRNLHTLAKKKHVIGIEGVKFKKDHLCGACEAGKMTRAKHPSKTIMTTSQPFELLHMDLFGPTHYSTLTTTACLYGFVIVDDYSRYTWVHIILYKTEAQDVFRRFANRAMNNYGVKIKHIRSDNGTEFKNTGLDLYLDTMGITHEFSAPYTPQQNGIVERKNRTLIEMARTMLDEYKTPRKFWPEAIDTACHIINRVYIHKVLNKTSYELLTDNAQPEDNPPNDGNDQQEQNLRPVHPRVANEVQIEKIIDSINAPGPLTRSRATQLANFCGHFSFVSISEPKKVAEAFMEPEWIQAMQEELQQFELNNVWELVKRPDPCKHNIIGTKWIYRNKQDEHGQVIRNKARLVAQGYTQVEGIDFDETFAPVSVFLNGKVEEEVYVAQPPGFEDPKHPDMVYKLNKALYGLKQAPRAWYDTLKDFLKSKGFKPGSPDPTLFTKTYDGELFVCQIYVDDIIFGCTNQKYSDEFAHMMQEQYQMSMMGELKFFLGLQIRQQRNGIFISQEKYLKDCLKKFGMQDCKGYTTPMPAKHHLGPDDNGKEFDQKLLWMKQTLKDYGVHLKHVPLYCDNESAIKIANNPVSTQRQSTLKFVITFSEIMS</sequence>
<dbReference type="SUPFAM" id="SSF53098">
    <property type="entry name" value="Ribonuclease H-like"/>
    <property type="match status" value="1"/>
</dbReference>
<dbReference type="InterPro" id="IPR001584">
    <property type="entry name" value="Integrase_cat-core"/>
</dbReference>
<feature type="compositionally biased region" description="Basic residues" evidence="6">
    <location>
        <begin position="81"/>
        <end position="90"/>
    </location>
</feature>
<dbReference type="PANTHER" id="PTHR42648:SF21">
    <property type="entry name" value="CYSTEINE-RICH RLK (RECEPTOR-LIKE PROTEIN KINASE) 8"/>
    <property type="match status" value="1"/>
</dbReference>
<evidence type="ECO:0000259" key="7">
    <source>
        <dbReference type="PROSITE" id="PS50158"/>
    </source>
</evidence>
<dbReference type="Gene3D" id="4.10.60.10">
    <property type="entry name" value="Zinc finger, CCHC-type"/>
    <property type="match status" value="1"/>
</dbReference>
<dbReference type="Pfam" id="PF22936">
    <property type="entry name" value="Pol_BBD"/>
    <property type="match status" value="1"/>
</dbReference>
<dbReference type="SMART" id="SM00343">
    <property type="entry name" value="ZnF_C2HC"/>
    <property type="match status" value="1"/>
</dbReference>
<dbReference type="Pfam" id="PF07727">
    <property type="entry name" value="RVT_2"/>
    <property type="match status" value="1"/>
</dbReference>
<evidence type="ECO:0000256" key="1">
    <source>
        <dbReference type="ARBA" id="ARBA00022670"/>
    </source>
</evidence>
<feature type="domain" description="CCHC-type" evidence="7">
    <location>
        <begin position="109"/>
        <end position="124"/>
    </location>
</feature>
<dbReference type="GO" id="GO:0003676">
    <property type="term" value="F:nucleic acid binding"/>
    <property type="evidence" value="ECO:0007669"/>
    <property type="project" value="InterPro"/>
</dbReference>
<reference evidence="9 10" key="1">
    <citation type="submission" date="2018-05" db="EMBL/GenBank/DDBJ databases">
        <authorList>
            <person name="Thind KAUR A."/>
        </authorList>
    </citation>
    <scope>NUCLEOTIDE SEQUENCE [LARGE SCALE GENOMIC DNA]</scope>
</reference>
<dbReference type="GO" id="GO:0008270">
    <property type="term" value="F:zinc ion binding"/>
    <property type="evidence" value="ECO:0007669"/>
    <property type="project" value="UniProtKB-KW"/>
</dbReference>
<dbReference type="InterPro" id="IPR036875">
    <property type="entry name" value="Znf_CCHC_sf"/>
</dbReference>
<keyword evidence="4" id="KW-0378">Hydrolase</keyword>
<evidence type="ECO:0000256" key="5">
    <source>
        <dbReference type="PROSITE-ProRule" id="PRU00047"/>
    </source>
</evidence>
<proteinExistence type="predicted"/>
<dbReference type="InterPro" id="IPR025724">
    <property type="entry name" value="GAG-pre-integrase_dom"/>
</dbReference>
<accession>A0A7H4LPC3</accession>
<dbReference type="PROSITE" id="PS50158">
    <property type="entry name" value="ZF_CCHC"/>
    <property type="match status" value="1"/>
</dbReference>
<dbReference type="SUPFAM" id="SSF57756">
    <property type="entry name" value="Retrovirus zinc finger-like domains"/>
    <property type="match status" value="1"/>
</dbReference>
<name>A0A7H4LPC3_WHEAT</name>
<feature type="domain" description="Integrase catalytic" evidence="8">
    <location>
        <begin position="443"/>
        <end position="611"/>
    </location>
</feature>
<feature type="compositionally biased region" description="Basic residues" evidence="6">
    <location>
        <begin position="103"/>
        <end position="116"/>
    </location>
</feature>
<evidence type="ECO:0000259" key="8">
    <source>
        <dbReference type="PROSITE" id="PS50994"/>
    </source>
</evidence>